<feature type="compositionally biased region" description="Basic residues" evidence="1">
    <location>
        <begin position="13"/>
        <end position="23"/>
    </location>
</feature>
<name>A0A699V428_TANCI</name>
<feature type="compositionally biased region" description="Basic and acidic residues" evidence="1">
    <location>
        <begin position="33"/>
        <end position="46"/>
    </location>
</feature>
<protein>
    <submittedName>
        <fullName evidence="2">Uncharacterized protein</fullName>
    </submittedName>
</protein>
<organism evidence="2">
    <name type="scientific">Tanacetum cinerariifolium</name>
    <name type="common">Dalmatian daisy</name>
    <name type="synonym">Chrysanthemum cinerariifolium</name>
    <dbReference type="NCBI Taxonomy" id="118510"/>
    <lineage>
        <taxon>Eukaryota</taxon>
        <taxon>Viridiplantae</taxon>
        <taxon>Streptophyta</taxon>
        <taxon>Embryophyta</taxon>
        <taxon>Tracheophyta</taxon>
        <taxon>Spermatophyta</taxon>
        <taxon>Magnoliopsida</taxon>
        <taxon>eudicotyledons</taxon>
        <taxon>Gunneridae</taxon>
        <taxon>Pentapetalae</taxon>
        <taxon>asterids</taxon>
        <taxon>campanulids</taxon>
        <taxon>Asterales</taxon>
        <taxon>Asteraceae</taxon>
        <taxon>Asteroideae</taxon>
        <taxon>Anthemideae</taxon>
        <taxon>Anthemidinae</taxon>
        <taxon>Tanacetum</taxon>
    </lineage>
</organism>
<evidence type="ECO:0000256" key="1">
    <source>
        <dbReference type="SAM" id="MobiDB-lite"/>
    </source>
</evidence>
<accession>A0A699V428</accession>
<dbReference type="AlphaFoldDB" id="A0A699V428"/>
<reference evidence="2" key="1">
    <citation type="journal article" date="2019" name="Sci. Rep.">
        <title>Draft genome of Tanacetum cinerariifolium, the natural source of mosquito coil.</title>
        <authorList>
            <person name="Yamashiro T."/>
            <person name="Shiraishi A."/>
            <person name="Satake H."/>
            <person name="Nakayama K."/>
        </authorList>
    </citation>
    <scope>NUCLEOTIDE SEQUENCE</scope>
</reference>
<feature type="non-terminal residue" evidence="2">
    <location>
        <position position="1"/>
    </location>
</feature>
<comment type="caution">
    <text evidence="2">The sequence shown here is derived from an EMBL/GenBank/DDBJ whole genome shotgun (WGS) entry which is preliminary data.</text>
</comment>
<evidence type="ECO:0000313" key="2">
    <source>
        <dbReference type="EMBL" id="GFD28126.1"/>
    </source>
</evidence>
<gene>
    <name evidence="2" type="ORF">Tci_900095</name>
</gene>
<dbReference type="EMBL" id="BKCJ011382574">
    <property type="protein sequence ID" value="GFD28126.1"/>
    <property type="molecule type" value="Genomic_DNA"/>
</dbReference>
<proteinExistence type="predicted"/>
<feature type="region of interest" description="Disordered" evidence="1">
    <location>
        <begin position="1"/>
        <end position="51"/>
    </location>
</feature>
<sequence length="118" mass="12699">RNRSQRPPAQFQARHHRRGHHGNLRSETLAPSRRVERGRARSDFGRRGAQRVGARLRAAAAARRGAGAASRAGIGHLAHRHGFAAAVAAQAAEQPAAAFCLAGEQLFSHLPRPWAPGQ</sequence>